<feature type="domain" description="Response regulatory" evidence="4">
    <location>
        <begin position="3"/>
        <end position="117"/>
    </location>
</feature>
<organism evidence="6 7">
    <name type="scientific">Arthrobacter flavus</name>
    <dbReference type="NCBI Taxonomy" id="95172"/>
    <lineage>
        <taxon>Bacteria</taxon>
        <taxon>Bacillati</taxon>
        <taxon>Actinomycetota</taxon>
        <taxon>Actinomycetes</taxon>
        <taxon>Micrococcales</taxon>
        <taxon>Micrococcaceae</taxon>
        <taxon>Arthrobacter</taxon>
    </lineage>
</organism>
<dbReference type="Gene3D" id="6.10.250.690">
    <property type="match status" value="1"/>
</dbReference>
<dbReference type="Proteomes" id="UP001597307">
    <property type="component" value="Unassembled WGS sequence"/>
</dbReference>
<dbReference type="SMART" id="SM00862">
    <property type="entry name" value="Trans_reg_C"/>
    <property type="match status" value="1"/>
</dbReference>
<evidence type="ECO:0000256" key="1">
    <source>
        <dbReference type="ARBA" id="ARBA00023125"/>
    </source>
</evidence>
<keyword evidence="2" id="KW-0597">Phosphoprotein</keyword>
<comment type="caution">
    <text evidence="6">The sequence shown here is derived from an EMBL/GenBank/DDBJ whole genome shotgun (WGS) entry which is preliminary data.</text>
</comment>
<protein>
    <submittedName>
        <fullName evidence="6">Response regulator transcription factor</fullName>
    </submittedName>
</protein>
<dbReference type="PANTHER" id="PTHR48111">
    <property type="entry name" value="REGULATOR OF RPOS"/>
    <property type="match status" value="1"/>
</dbReference>
<evidence type="ECO:0000256" key="3">
    <source>
        <dbReference type="PROSITE-ProRule" id="PRU01091"/>
    </source>
</evidence>
<dbReference type="InterPro" id="IPR036388">
    <property type="entry name" value="WH-like_DNA-bd_sf"/>
</dbReference>
<feature type="domain" description="OmpR/PhoB-type" evidence="5">
    <location>
        <begin position="126"/>
        <end position="220"/>
    </location>
</feature>
<feature type="DNA-binding region" description="OmpR/PhoB-type" evidence="3">
    <location>
        <begin position="126"/>
        <end position="220"/>
    </location>
</feature>
<proteinExistence type="predicted"/>
<dbReference type="PROSITE" id="PS50110">
    <property type="entry name" value="RESPONSE_REGULATORY"/>
    <property type="match status" value="1"/>
</dbReference>
<evidence type="ECO:0000259" key="4">
    <source>
        <dbReference type="PROSITE" id="PS50110"/>
    </source>
</evidence>
<dbReference type="Pfam" id="PF00072">
    <property type="entry name" value="Response_reg"/>
    <property type="match status" value="1"/>
</dbReference>
<dbReference type="RefSeq" id="WP_343877365.1">
    <property type="nucleotide sequence ID" value="NZ_BAAAIJ010000004.1"/>
</dbReference>
<accession>A0ABW4Q5E7</accession>
<dbReference type="PANTHER" id="PTHR48111:SF38">
    <property type="entry name" value="TWO-COMPONENT RESPONSE REGULATOR"/>
    <property type="match status" value="1"/>
</dbReference>
<name>A0ABW4Q5E7_9MICC</name>
<dbReference type="SUPFAM" id="SSF52172">
    <property type="entry name" value="CheY-like"/>
    <property type="match status" value="1"/>
</dbReference>
<evidence type="ECO:0000313" key="7">
    <source>
        <dbReference type="Proteomes" id="UP001597307"/>
    </source>
</evidence>
<reference evidence="7" key="1">
    <citation type="journal article" date="2019" name="Int. J. Syst. Evol. Microbiol.">
        <title>The Global Catalogue of Microorganisms (GCM) 10K type strain sequencing project: providing services to taxonomists for standard genome sequencing and annotation.</title>
        <authorList>
            <consortium name="The Broad Institute Genomics Platform"/>
            <consortium name="The Broad Institute Genome Sequencing Center for Infectious Disease"/>
            <person name="Wu L."/>
            <person name="Ma J."/>
        </authorList>
    </citation>
    <scope>NUCLEOTIDE SEQUENCE [LARGE SCALE GENOMIC DNA]</scope>
    <source>
        <strain evidence="7">JCM 11496</strain>
    </source>
</reference>
<dbReference type="PROSITE" id="PS51755">
    <property type="entry name" value="OMPR_PHOB"/>
    <property type="match status" value="1"/>
</dbReference>
<dbReference type="CDD" id="cd19935">
    <property type="entry name" value="REC_OmpR_CusR-like"/>
    <property type="match status" value="1"/>
</dbReference>
<dbReference type="InterPro" id="IPR001867">
    <property type="entry name" value="OmpR/PhoB-type_DNA-bd"/>
</dbReference>
<keyword evidence="1 3" id="KW-0238">DNA-binding</keyword>
<dbReference type="InterPro" id="IPR039420">
    <property type="entry name" value="WalR-like"/>
</dbReference>
<dbReference type="Gene3D" id="1.10.10.10">
    <property type="entry name" value="Winged helix-like DNA-binding domain superfamily/Winged helix DNA-binding domain"/>
    <property type="match status" value="1"/>
</dbReference>
<dbReference type="Pfam" id="PF00486">
    <property type="entry name" value="Trans_reg_C"/>
    <property type="match status" value="1"/>
</dbReference>
<feature type="modified residue" description="4-aspartylphosphate" evidence="2">
    <location>
        <position position="52"/>
    </location>
</feature>
<dbReference type="EMBL" id="JBHUGA010000004">
    <property type="protein sequence ID" value="MFD1845309.1"/>
    <property type="molecule type" value="Genomic_DNA"/>
</dbReference>
<dbReference type="InterPro" id="IPR001789">
    <property type="entry name" value="Sig_transdc_resp-reg_receiver"/>
</dbReference>
<gene>
    <name evidence="6" type="ORF">ACFSFX_01690</name>
</gene>
<sequence>MSQILIVEDEERISSFIAKGLRSAGYAPTVADNGRDGYHLAQTGDFELIVLDLGLPDQDGFTVLRRLRESRNTTPVIILSARSSIDDTVAGLEGGADDYMAKPFRFEELLARVRLRLRPDTPTAANSVLTHQNLQLDLRTRRAAVNGKEIDLSAREFALAEAFLRNPGQVLSREQLLSRVWGYDFDPGSNVVDVYVRYLRNKLGAHRFTTVRGMGYRLASDEP</sequence>
<dbReference type="CDD" id="cd00383">
    <property type="entry name" value="trans_reg_C"/>
    <property type="match status" value="1"/>
</dbReference>
<dbReference type="Gene3D" id="3.40.50.2300">
    <property type="match status" value="1"/>
</dbReference>
<keyword evidence="7" id="KW-1185">Reference proteome</keyword>
<dbReference type="InterPro" id="IPR011006">
    <property type="entry name" value="CheY-like_superfamily"/>
</dbReference>
<evidence type="ECO:0000256" key="2">
    <source>
        <dbReference type="PROSITE-ProRule" id="PRU00169"/>
    </source>
</evidence>
<evidence type="ECO:0000313" key="6">
    <source>
        <dbReference type="EMBL" id="MFD1845309.1"/>
    </source>
</evidence>
<dbReference type="SMART" id="SM00448">
    <property type="entry name" value="REC"/>
    <property type="match status" value="1"/>
</dbReference>
<evidence type="ECO:0000259" key="5">
    <source>
        <dbReference type="PROSITE" id="PS51755"/>
    </source>
</evidence>